<comment type="caution">
    <text evidence="1">The sequence shown here is derived from an EMBL/GenBank/DDBJ whole genome shotgun (WGS) entry which is preliminary data.</text>
</comment>
<proteinExistence type="predicted"/>
<dbReference type="Proteomes" id="UP000722050">
    <property type="component" value="Unassembled WGS sequence"/>
</dbReference>
<dbReference type="AlphaFoldDB" id="A0A930H9Z8"/>
<organism evidence="1 2">
    <name type="scientific">Mogibacterium diversum</name>
    <dbReference type="NCBI Taxonomy" id="114527"/>
    <lineage>
        <taxon>Bacteria</taxon>
        <taxon>Bacillati</taxon>
        <taxon>Bacillota</taxon>
        <taxon>Clostridia</taxon>
        <taxon>Peptostreptococcales</taxon>
        <taxon>Anaerovoracaceae</taxon>
        <taxon>Mogibacterium</taxon>
    </lineage>
</organism>
<sequence>MVNETLIKTVDDFSENFGSSSVVIELFDDAEIPLAQLAFVRTIVKDTYFLYAVFGAIPSTCQWKKIQAYMYESDFLKSDSSNKNNTLTDDNNGMVEYLIYSTSQLDRQSLPTTVLKGVLPREMEGDDVQIREIVTDDGKM</sequence>
<name>A0A930H9Z8_9FIRM</name>
<protein>
    <submittedName>
        <fullName evidence="1">Uncharacterized protein</fullName>
    </submittedName>
</protein>
<evidence type="ECO:0000313" key="2">
    <source>
        <dbReference type="Proteomes" id="UP000722050"/>
    </source>
</evidence>
<dbReference type="EMBL" id="JABZQH010000321">
    <property type="protein sequence ID" value="MBF1352895.1"/>
    <property type="molecule type" value="Genomic_DNA"/>
</dbReference>
<reference evidence="1" key="1">
    <citation type="submission" date="2020-04" db="EMBL/GenBank/DDBJ databases">
        <title>Deep metagenomics examines the oral microbiome during advanced dental caries in children, revealing novel taxa and co-occurrences with host molecules.</title>
        <authorList>
            <person name="Baker J.L."/>
            <person name="Morton J.T."/>
            <person name="Dinis M."/>
            <person name="Alvarez R."/>
            <person name="Tran N.C."/>
            <person name="Knight R."/>
            <person name="Edlund A."/>
        </authorList>
    </citation>
    <scope>NUCLEOTIDE SEQUENCE</scope>
    <source>
        <strain evidence="1">JCVI_24_bin.8</strain>
    </source>
</reference>
<accession>A0A930H9Z8</accession>
<evidence type="ECO:0000313" key="1">
    <source>
        <dbReference type="EMBL" id="MBF1352895.1"/>
    </source>
</evidence>
<gene>
    <name evidence="1" type="ORF">HXM71_07275</name>
</gene>